<dbReference type="Proteomes" id="UP001454036">
    <property type="component" value="Unassembled WGS sequence"/>
</dbReference>
<dbReference type="PROSITE" id="PS50294">
    <property type="entry name" value="WD_REPEATS_REGION"/>
    <property type="match status" value="3"/>
</dbReference>
<feature type="compositionally biased region" description="Basic and acidic residues" evidence="4">
    <location>
        <begin position="884"/>
        <end position="893"/>
    </location>
</feature>
<dbReference type="InterPro" id="IPR036322">
    <property type="entry name" value="WD40_repeat_dom_sf"/>
</dbReference>
<dbReference type="SMART" id="SM00320">
    <property type="entry name" value="WD40"/>
    <property type="match status" value="7"/>
</dbReference>
<feature type="domain" description="BRWD/PHIP N-terminal" evidence="5">
    <location>
        <begin position="46"/>
        <end position="138"/>
    </location>
</feature>
<dbReference type="CDD" id="cd00200">
    <property type="entry name" value="WD40"/>
    <property type="match status" value="1"/>
</dbReference>
<accession>A0AAV3NJN0</accession>
<dbReference type="EMBL" id="BAABME010000004">
    <property type="protein sequence ID" value="GAA0138290.1"/>
    <property type="molecule type" value="Genomic_DNA"/>
</dbReference>
<dbReference type="SUPFAM" id="SSF50978">
    <property type="entry name" value="WD40 repeat-like"/>
    <property type="match status" value="1"/>
</dbReference>
<feature type="region of interest" description="Disordered" evidence="4">
    <location>
        <begin position="774"/>
        <end position="832"/>
    </location>
</feature>
<reference evidence="6 7" key="1">
    <citation type="submission" date="2024-01" db="EMBL/GenBank/DDBJ databases">
        <title>The complete chloroplast genome sequence of Lithospermum erythrorhizon: insights into the phylogenetic relationship among Boraginaceae species and the maternal lineages of purple gromwells.</title>
        <authorList>
            <person name="Okada T."/>
            <person name="Watanabe K."/>
        </authorList>
    </citation>
    <scope>NUCLEOTIDE SEQUENCE [LARGE SCALE GENOMIC DNA]</scope>
</reference>
<dbReference type="PANTHER" id="PTHR16266">
    <property type="entry name" value="WD REPEAT DOMAIN 9"/>
    <property type="match status" value="1"/>
</dbReference>
<organism evidence="6 7">
    <name type="scientific">Lithospermum erythrorhizon</name>
    <name type="common">Purple gromwell</name>
    <name type="synonym">Lithospermum officinale var. erythrorhizon</name>
    <dbReference type="NCBI Taxonomy" id="34254"/>
    <lineage>
        <taxon>Eukaryota</taxon>
        <taxon>Viridiplantae</taxon>
        <taxon>Streptophyta</taxon>
        <taxon>Embryophyta</taxon>
        <taxon>Tracheophyta</taxon>
        <taxon>Spermatophyta</taxon>
        <taxon>Magnoliopsida</taxon>
        <taxon>eudicotyledons</taxon>
        <taxon>Gunneridae</taxon>
        <taxon>Pentapetalae</taxon>
        <taxon>asterids</taxon>
        <taxon>lamiids</taxon>
        <taxon>Boraginales</taxon>
        <taxon>Boraginaceae</taxon>
        <taxon>Boraginoideae</taxon>
        <taxon>Lithospermeae</taxon>
        <taxon>Lithospermum</taxon>
    </lineage>
</organism>
<gene>
    <name evidence="6" type="ORF">LIER_00064</name>
</gene>
<evidence type="ECO:0000256" key="2">
    <source>
        <dbReference type="ARBA" id="ARBA00022737"/>
    </source>
</evidence>
<feature type="repeat" description="WD" evidence="3">
    <location>
        <begin position="582"/>
        <end position="624"/>
    </location>
</feature>
<dbReference type="FunFam" id="2.130.10.10:FF:000403">
    <property type="entry name" value="PH-interacting protein isoform X1"/>
    <property type="match status" value="1"/>
</dbReference>
<dbReference type="PRINTS" id="PR00320">
    <property type="entry name" value="GPROTEINBRPT"/>
</dbReference>
<dbReference type="FunFam" id="2.130.10.10:FF:000440">
    <property type="entry name" value="Bromodomain and WD repeat-containing protein"/>
    <property type="match status" value="1"/>
</dbReference>
<sequence>MDNFKFTSVNNTPSVKLVPTNMCSLVHTNHQAREEEEYSDGGCPDDADINLREVYFLMMHFLSAGPCQRTFRQLCDELVEHDLLPRRYHAWFSRNGVCSGEETDDGISFPLHYGSLIDRYSHIQKDHLIKLLKQLVLTVSPPLRSVAAGNAPGAADVPTLLGTGSFSLLSCHRDNRKKQVKHLPSYLRWPHMQADQLHALSLREIGGGFSKHHRAPSIRLACYAIAKPSTMVQKMQLNKKLRGHRDAVYCAIFDRSGRYIITGSDDRLVKIWSMETAFCLASCRGHVGDITDLAVSSNNAVVASASNDFSIRVWRLPDGHPISVLNGHTGAVTAIAFNPKPSSVYQLLSSSDDGTCRIWDARFSQYSPRVYLPKPTDLVAVAGKSIGPSSSIVPQSNRILCCAYNANGTVFVTGSSDTYARVWSSVKCNVDDPEKPSHEIDILAGHENDVNYVQFSGCAVTPRSSTSDSIMEDNIPKFKNSWHRHDNIVTCSRDGSAIIWIPRSRRSTVKGGRWTRAYHLKVPPPPMPPQPPRGGPRQRFLPTPRGVNMIVWSLDNRFVLAAIMDCRICVWNASDGSLVHSLTGHSASTYVLDVHPFNPRIAMSAGYDGKTIIWDIWEGTPIRIYETGPYKLVDGKFSPDGTSIVLSDDVGQIYLLNTGQGESQMDAKYDQFFLGDYRPLIQDTHGNVVDQTQLAPYRRNTLDFLCDSSIFPYPEPYQTIYPLADLNVVIEPLPDLTDVIFWEPENDLIDDDTDSEYNATAEYEWTPKKLSLRSSKRKKRVSDVDAMTSPKRHAKKRIMNEQDASSSRSRRTKKTRTCRKTSSKKKNVTARSLRPKRIGKANANIGYILHSEGSTDEYTSESDSSFVSEFEESELAETVDKQIEHQRGERESFDEVEDSAESHKLTEPRQVPDENKKPLIVKFSFRNTKGSSASETPKPHFDKTDVACLSLNSNEPSSKDDMIASDSLQPACSLTKADEMAQNCTLNDLGTIEEPVSYPNGKLTSLHDETLSGWGEVKSRSSKRMQSDGMSIGDTVSSDSHHWKDISSSYPETAINCGPNVTDGLGNEFLAPEDVDSHNHDYQHKIHEFGVSGNESINREGSKPLDPHRREGKEMITSIEQSSEKPKSFKPKIRIKSRSILEDSKGNAMGIKSSATHSSEKQNSRSSVVERNYNSAEPSSIRPSSKNLESVAESRSHAARVNSPGRGGELGEHALKGNILSEEGETVFPHSATDASRRVRSLKLKAASRQTNANSSKLKINQNQILLDSPEKAERASRRVFDHFPSNRGASTSNSIMRTRSLKTMGEEYTHEGTASRNGTNFISTQKKPNWLLLLDKRRAIATSLS</sequence>
<dbReference type="InterPro" id="IPR019775">
    <property type="entry name" value="WD40_repeat_CS"/>
</dbReference>
<protein>
    <recommendedName>
        <fullName evidence="5">BRWD/PHIP N-terminal domain-containing protein</fullName>
    </recommendedName>
</protein>
<dbReference type="Pfam" id="PF25437">
    <property type="entry name" value="BRWD1_N"/>
    <property type="match status" value="1"/>
</dbReference>
<dbReference type="Gene3D" id="2.130.10.10">
    <property type="entry name" value="YVTN repeat-like/Quinoprotein amine dehydrogenase"/>
    <property type="match status" value="3"/>
</dbReference>
<proteinExistence type="predicted"/>
<dbReference type="GO" id="GO:0005634">
    <property type="term" value="C:nucleus"/>
    <property type="evidence" value="ECO:0007669"/>
    <property type="project" value="TreeGrafter"/>
</dbReference>
<dbReference type="Pfam" id="PF00400">
    <property type="entry name" value="WD40"/>
    <property type="match status" value="5"/>
</dbReference>
<keyword evidence="1 3" id="KW-0853">WD repeat</keyword>
<feature type="repeat" description="WD" evidence="3">
    <location>
        <begin position="241"/>
        <end position="282"/>
    </location>
</feature>
<name>A0AAV3NJN0_LITER</name>
<feature type="region of interest" description="Disordered" evidence="4">
    <location>
        <begin position="1016"/>
        <end position="1042"/>
    </location>
</feature>
<feature type="repeat" description="WD" evidence="3">
    <location>
        <begin position="392"/>
        <end position="424"/>
    </location>
</feature>
<dbReference type="InterPro" id="IPR001680">
    <property type="entry name" value="WD40_rpt"/>
</dbReference>
<dbReference type="GO" id="GO:0006357">
    <property type="term" value="P:regulation of transcription by RNA polymerase II"/>
    <property type="evidence" value="ECO:0007669"/>
    <property type="project" value="TreeGrafter"/>
</dbReference>
<feature type="region of interest" description="Disordered" evidence="4">
    <location>
        <begin position="884"/>
        <end position="919"/>
    </location>
</feature>
<evidence type="ECO:0000313" key="6">
    <source>
        <dbReference type="EMBL" id="GAA0138290.1"/>
    </source>
</evidence>
<evidence type="ECO:0000256" key="4">
    <source>
        <dbReference type="SAM" id="MobiDB-lite"/>
    </source>
</evidence>
<dbReference type="PROSITE" id="PS50082">
    <property type="entry name" value="WD_REPEATS_2"/>
    <property type="match status" value="5"/>
</dbReference>
<dbReference type="PROSITE" id="PS00678">
    <property type="entry name" value="WD_REPEATS_1"/>
    <property type="match status" value="1"/>
</dbReference>
<feature type="repeat" description="WD" evidence="3">
    <location>
        <begin position="325"/>
        <end position="360"/>
    </location>
</feature>
<dbReference type="GO" id="GO:0008360">
    <property type="term" value="P:regulation of cell shape"/>
    <property type="evidence" value="ECO:0007669"/>
    <property type="project" value="TreeGrafter"/>
</dbReference>
<dbReference type="GO" id="GO:0007010">
    <property type="term" value="P:cytoskeleton organization"/>
    <property type="evidence" value="ECO:0007669"/>
    <property type="project" value="TreeGrafter"/>
</dbReference>
<feature type="compositionally biased region" description="Basic and acidic residues" evidence="4">
    <location>
        <begin position="900"/>
        <end position="917"/>
    </location>
</feature>
<feature type="compositionally biased region" description="Polar residues" evidence="4">
    <location>
        <begin position="1164"/>
        <end position="1188"/>
    </location>
</feature>
<dbReference type="InterPro" id="IPR020472">
    <property type="entry name" value="WD40_PAC1"/>
</dbReference>
<dbReference type="InterPro" id="IPR052060">
    <property type="entry name" value="Bromo_WD_repeat"/>
</dbReference>
<feature type="compositionally biased region" description="Basic residues" evidence="4">
    <location>
        <begin position="808"/>
        <end position="832"/>
    </location>
</feature>
<dbReference type="PANTHER" id="PTHR16266:SF17">
    <property type="entry name" value="BRWD3"/>
    <property type="match status" value="1"/>
</dbReference>
<feature type="compositionally biased region" description="Basic residues" evidence="4">
    <location>
        <begin position="1128"/>
        <end position="1137"/>
    </location>
</feature>
<feature type="repeat" description="WD" evidence="3">
    <location>
        <begin position="283"/>
        <end position="324"/>
    </location>
</feature>
<dbReference type="InterPro" id="IPR057452">
    <property type="entry name" value="BRWD/PHIP_N"/>
</dbReference>
<dbReference type="InterPro" id="IPR015943">
    <property type="entry name" value="WD40/YVTN_repeat-like_dom_sf"/>
</dbReference>
<evidence type="ECO:0000313" key="7">
    <source>
        <dbReference type="Proteomes" id="UP001454036"/>
    </source>
</evidence>
<evidence type="ECO:0000256" key="1">
    <source>
        <dbReference type="ARBA" id="ARBA00022574"/>
    </source>
</evidence>
<keyword evidence="2" id="KW-0677">Repeat</keyword>
<feature type="region of interest" description="Disordered" evidence="4">
    <location>
        <begin position="1089"/>
        <end position="1212"/>
    </location>
</feature>
<comment type="caution">
    <text evidence="6">The sequence shown here is derived from an EMBL/GenBank/DDBJ whole genome shotgun (WGS) entry which is preliminary data.</text>
</comment>
<evidence type="ECO:0000259" key="5">
    <source>
        <dbReference type="Pfam" id="PF25437"/>
    </source>
</evidence>
<keyword evidence="7" id="KW-1185">Reference proteome</keyword>
<evidence type="ECO:0000256" key="3">
    <source>
        <dbReference type="PROSITE-ProRule" id="PRU00221"/>
    </source>
</evidence>
<feature type="compositionally biased region" description="Basic and acidic residues" evidence="4">
    <location>
        <begin position="1097"/>
        <end position="1114"/>
    </location>
</feature>